<dbReference type="Gene3D" id="2.120.10.10">
    <property type="match status" value="1"/>
</dbReference>
<feature type="domain" description="Sialidase" evidence="7">
    <location>
        <begin position="46"/>
        <end position="347"/>
    </location>
</feature>
<dbReference type="CDD" id="cd15482">
    <property type="entry name" value="Sialidase_non-viral"/>
    <property type="match status" value="1"/>
</dbReference>
<dbReference type="GO" id="GO:0004308">
    <property type="term" value="F:exo-alpha-sialidase activity"/>
    <property type="evidence" value="ECO:0007669"/>
    <property type="project" value="UniProtKB-EC"/>
</dbReference>
<evidence type="ECO:0000259" key="7">
    <source>
        <dbReference type="Pfam" id="PF13088"/>
    </source>
</evidence>
<keyword evidence="5" id="KW-0119">Carbohydrate metabolism</keyword>
<comment type="catalytic activity">
    <reaction evidence="1">
        <text>Hydrolysis of alpha-(2-&gt;3)-, alpha-(2-&gt;6)-, alpha-(2-&gt;8)- glycosidic linkages of terminal sialic acid residues in oligosaccharides, glycoproteins, glycolipids, colominic acid and synthetic substrates.</text>
        <dbReference type="EC" id="3.2.1.18"/>
    </reaction>
</comment>
<evidence type="ECO:0000256" key="2">
    <source>
        <dbReference type="ARBA" id="ARBA00009348"/>
    </source>
</evidence>
<keyword evidence="4" id="KW-0442">Lipid degradation</keyword>
<dbReference type="InterPro" id="IPR036278">
    <property type="entry name" value="Sialidase_sf"/>
</dbReference>
<evidence type="ECO:0000313" key="8">
    <source>
        <dbReference type="Ensembl" id="ENSCCRP00020023313.1"/>
    </source>
</evidence>
<dbReference type="EC" id="3.2.1.18" evidence="3"/>
<name>A0A8C2DAH2_CYPCA</name>
<keyword evidence="4" id="KW-0443">Lipid metabolism</keyword>
<accession>A0A8C2DAH2</accession>
<dbReference type="Ensembl" id="ENSCCRT00020025576.1">
    <property type="protein sequence ID" value="ENSCCRP00020023313.1"/>
    <property type="gene ID" value="ENSCCRG00020010829.1"/>
</dbReference>
<evidence type="ECO:0000256" key="5">
    <source>
        <dbReference type="ARBA" id="ARBA00023277"/>
    </source>
</evidence>
<dbReference type="GO" id="GO:0006689">
    <property type="term" value="P:ganglioside catabolic process"/>
    <property type="evidence" value="ECO:0007669"/>
    <property type="project" value="TreeGrafter"/>
</dbReference>
<evidence type="ECO:0000256" key="3">
    <source>
        <dbReference type="ARBA" id="ARBA00012733"/>
    </source>
</evidence>
<dbReference type="GO" id="GO:0005737">
    <property type="term" value="C:cytoplasm"/>
    <property type="evidence" value="ECO:0007669"/>
    <property type="project" value="TreeGrafter"/>
</dbReference>
<keyword evidence="6" id="KW-0326">Glycosidase</keyword>
<dbReference type="PANTHER" id="PTHR10628">
    <property type="entry name" value="SIALIDASE"/>
    <property type="match status" value="1"/>
</dbReference>
<dbReference type="InterPro" id="IPR026856">
    <property type="entry name" value="Sialidase_fam"/>
</dbReference>
<evidence type="ECO:0000256" key="4">
    <source>
        <dbReference type="ARBA" id="ARBA00022963"/>
    </source>
</evidence>
<reference evidence="8" key="1">
    <citation type="submission" date="2025-08" db="UniProtKB">
        <authorList>
            <consortium name="Ensembl"/>
        </authorList>
    </citation>
    <scope>IDENTIFICATION</scope>
</reference>
<dbReference type="AlphaFoldDB" id="A0A8C2DAH2"/>
<evidence type="ECO:0000256" key="6">
    <source>
        <dbReference type="ARBA" id="ARBA00023295"/>
    </source>
</evidence>
<sequence>MDKTHPGNKSRPFPVTTLFKQEPQKSEKMQVTYRIPALLYISDNQTFLAFAEKRKTADDTDADVLVMRKGTFKDGEVEVIVMSCSLRLVNQTAACPVYERESKTLFLFFITVPVGVSEHKQIHTNKNQARLCYITSQDTGKTWSDMTDLTADVIGEQEKDWATFAVGPGHGVQMKSGRLIIPAYAYLCHSLKCKPSSHAFTFYSDDKGSTWHLGKHVDGESNECQMAEIVDDKGNSKLYCNARSVSGHRVEALSDSNGDAFHKPSSACKLTETGHGCQGSVLSFAPDHATEKTWLLYSHPTNPSKRMCLAVYLNKSPWYASGWEDRKLIIYDGPSGYSDLAHCGDGKHFACLMECGEINEVEGIDFVLFKLSDII</sequence>
<keyword evidence="6" id="KW-0378">Hydrolase</keyword>
<evidence type="ECO:0000256" key="1">
    <source>
        <dbReference type="ARBA" id="ARBA00000427"/>
    </source>
</evidence>
<dbReference type="SUPFAM" id="SSF50939">
    <property type="entry name" value="Sialidases"/>
    <property type="match status" value="1"/>
</dbReference>
<dbReference type="GO" id="GO:0009313">
    <property type="term" value="P:oligosaccharide catabolic process"/>
    <property type="evidence" value="ECO:0007669"/>
    <property type="project" value="TreeGrafter"/>
</dbReference>
<dbReference type="InterPro" id="IPR011040">
    <property type="entry name" value="Sialidase"/>
</dbReference>
<comment type="similarity">
    <text evidence="2">Belongs to the glycosyl hydrolase 33 family.</text>
</comment>
<dbReference type="PANTHER" id="PTHR10628:SF23">
    <property type="entry name" value="SIALIDASE-3"/>
    <property type="match status" value="1"/>
</dbReference>
<evidence type="ECO:0000313" key="9">
    <source>
        <dbReference type="Proteomes" id="UP000694701"/>
    </source>
</evidence>
<organism evidence="8 9">
    <name type="scientific">Cyprinus carpio</name>
    <name type="common">Common carp</name>
    <dbReference type="NCBI Taxonomy" id="7962"/>
    <lineage>
        <taxon>Eukaryota</taxon>
        <taxon>Metazoa</taxon>
        <taxon>Chordata</taxon>
        <taxon>Craniata</taxon>
        <taxon>Vertebrata</taxon>
        <taxon>Euteleostomi</taxon>
        <taxon>Actinopterygii</taxon>
        <taxon>Neopterygii</taxon>
        <taxon>Teleostei</taxon>
        <taxon>Ostariophysi</taxon>
        <taxon>Cypriniformes</taxon>
        <taxon>Cyprinidae</taxon>
        <taxon>Cyprininae</taxon>
        <taxon>Cyprinus</taxon>
    </lineage>
</organism>
<dbReference type="Proteomes" id="UP000694701">
    <property type="component" value="Unplaced"/>
</dbReference>
<proteinExistence type="inferred from homology"/>
<dbReference type="Pfam" id="PF13088">
    <property type="entry name" value="BNR_2"/>
    <property type="match status" value="1"/>
</dbReference>
<protein>
    <recommendedName>
        <fullName evidence="3">exo-alpha-sialidase</fullName>
        <ecNumber evidence="3">3.2.1.18</ecNumber>
    </recommendedName>
</protein>
<dbReference type="GO" id="GO:0016020">
    <property type="term" value="C:membrane"/>
    <property type="evidence" value="ECO:0007669"/>
    <property type="project" value="TreeGrafter"/>
</dbReference>